<dbReference type="GO" id="GO:0004826">
    <property type="term" value="F:phenylalanine-tRNA ligase activity"/>
    <property type="evidence" value="ECO:0007669"/>
    <property type="project" value="UniProtKB-UniRule"/>
</dbReference>
<dbReference type="AlphaFoldDB" id="A0A089LQL6"/>
<dbReference type="PROSITE" id="PS51447">
    <property type="entry name" value="FDX_ACB"/>
    <property type="match status" value="1"/>
</dbReference>
<feature type="domain" description="TRNA-binding" evidence="17">
    <location>
        <begin position="40"/>
        <end position="154"/>
    </location>
</feature>
<dbReference type="InterPro" id="IPR005147">
    <property type="entry name" value="tRNA_synthase_B5-dom"/>
</dbReference>
<keyword evidence="8 15" id="KW-0547">Nucleotide-binding</keyword>
<dbReference type="NCBIfam" id="TIGR00472">
    <property type="entry name" value="pheT_bact"/>
    <property type="match status" value="1"/>
</dbReference>
<dbReference type="Pfam" id="PF03484">
    <property type="entry name" value="B5"/>
    <property type="match status" value="1"/>
</dbReference>
<evidence type="ECO:0000256" key="16">
    <source>
        <dbReference type="PROSITE-ProRule" id="PRU00209"/>
    </source>
</evidence>
<dbReference type="HAMAP" id="MF_00283">
    <property type="entry name" value="Phe_tRNA_synth_beta1"/>
    <property type="match status" value="1"/>
</dbReference>
<dbReference type="InterPro" id="IPR005121">
    <property type="entry name" value="Fdx_antiC-bd"/>
</dbReference>
<dbReference type="FunFam" id="3.30.70.380:FF:000001">
    <property type="entry name" value="Phenylalanine--tRNA ligase beta subunit"/>
    <property type="match status" value="1"/>
</dbReference>
<dbReference type="FunFam" id="2.40.50.140:FF:000045">
    <property type="entry name" value="Phenylalanine--tRNA ligase beta subunit"/>
    <property type="match status" value="1"/>
</dbReference>
<evidence type="ECO:0000256" key="3">
    <source>
        <dbReference type="ARBA" id="ARBA00011209"/>
    </source>
</evidence>
<feature type="domain" description="B5" evidence="19">
    <location>
        <begin position="410"/>
        <end position="486"/>
    </location>
</feature>
<dbReference type="CDD" id="cd00769">
    <property type="entry name" value="PheRS_beta_core"/>
    <property type="match status" value="1"/>
</dbReference>
<evidence type="ECO:0000256" key="2">
    <source>
        <dbReference type="ARBA" id="ARBA00008653"/>
    </source>
</evidence>
<dbReference type="Gene3D" id="2.40.50.140">
    <property type="entry name" value="Nucleic acid-binding proteins"/>
    <property type="match status" value="1"/>
</dbReference>
<keyword evidence="5 16" id="KW-0820">tRNA-binding</keyword>
<dbReference type="InterPro" id="IPR012340">
    <property type="entry name" value="NA-bd_OB-fold"/>
</dbReference>
<evidence type="ECO:0000259" key="17">
    <source>
        <dbReference type="PROSITE" id="PS50886"/>
    </source>
</evidence>
<evidence type="ECO:0000256" key="12">
    <source>
        <dbReference type="ARBA" id="ARBA00022917"/>
    </source>
</evidence>
<evidence type="ECO:0000256" key="1">
    <source>
        <dbReference type="ARBA" id="ARBA00004496"/>
    </source>
</evidence>
<dbReference type="Pfam" id="PF03147">
    <property type="entry name" value="FDX-ACB"/>
    <property type="match status" value="1"/>
</dbReference>
<dbReference type="FunFam" id="3.30.930.10:FF:000022">
    <property type="entry name" value="Phenylalanine--tRNA ligase beta subunit"/>
    <property type="match status" value="1"/>
</dbReference>
<evidence type="ECO:0000259" key="19">
    <source>
        <dbReference type="PROSITE" id="PS51483"/>
    </source>
</evidence>
<evidence type="ECO:0000256" key="14">
    <source>
        <dbReference type="ARBA" id="ARBA00049255"/>
    </source>
</evidence>
<dbReference type="RefSeq" id="WP_038694652.1">
    <property type="nucleotide sequence ID" value="NZ_CP009286.1"/>
</dbReference>
<evidence type="ECO:0000256" key="10">
    <source>
        <dbReference type="ARBA" id="ARBA00022842"/>
    </source>
</evidence>
<dbReference type="EMBL" id="CP009286">
    <property type="protein sequence ID" value="AIQ63202.1"/>
    <property type="molecule type" value="Genomic_DNA"/>
</dbReference>
<evidence type="ECO:0000256" key="15">
    <source>
        <dbReference type="HAMAP-Rule" id="MF_00283"/>
    </source>
</evidence>
<dbReference type="SMART" id="SM00874">
    <property type="entry name" value="B5"/>
    <property type="match status" value="1"/>
</dbReference>
<dbReference type="GO" id="GO:0000287">
    <property type="term" value="F:magnesium ion binding"/>
    <property type="evidence" value="ECO:0007669"/>
    <property type="project" value="UniProtKB-UniRule"/>
</dbReference>
<dbReference type="InterPro" id="IPR041616">
    <property type="entry name" value="PheRS_beta_core"/>
</dbReference>
<keyword evidence="12 15" id="KW-0648">Protein biosynthesis</keyword>
<keyword evidence="4 15" id="KW-0963">Cytoplasm</keyword>
<dbReference type="InterPro" id="IPR009061">
    <property type="entry name" value="DNA-bd_dom_put_sf"/>
</dbReference>
<feature type="binding site" evidence="15">
    <location>
        <position position="473"/>
    </location>
    <ligand>
        <name>Mg(2+)</name>
        <dbReference type="ChEBI" id="CHEBI:18420"/>
        <note>shared with alpha subunit</note>
    </ligand>
</feature>
<feature type="binding site" evidence="15">
    <location>
        <position position="470"/>
    </location>
    <ligand>
        <name>Mg(2+)</name>
        <dbReference type="ChEBI" id="CHEBI:18420"/>
        <note>shared with alpha subunit</note>
    </ligand>
</feature>
<evidence type="ECO:0000256" key="9">
    <source>
        <dbReference type="ARBA" id="ARBA00022840"/>
    </source>
</evidence>
<evidence type="ECO:0000256" key="13">
    <source>
        <dbReference type="ARBA" id="ARBA00023146"/>
    </source>
</evidence>
<dbReference type="Gene3D" id="3.30.930.10">
    <property type="entry name" value="Bira Bifunctional Protein, Domain 2"/>
    <property type="match status" value="1"/>
</dbReference>
<dbReference type="SUPFAM" id="SSF55681">
    <property type="entry name" value="Class II aaRS and biotin synthetases"/>
    <property type="match status" value="1"/>
</dbReference>
<comment type="catalytic activity">
    <reaction evidence="14 15">
        <text>tRNA(Phe) + L-phenylalanine + ATP = L-phenylalanyl-tRNA(Phe) + AMP + diphosphate + H(+)</text>
        <dbReference type="Rhea" id="RHEA:19413"/>
        <dbReference type="Rhea" id="RHEA-COMP:9668"/>
        <dbReference type="Rhea" id="RHEA-COMP:9699"/>
        <dbReference type="ChEBI" id="CHEBI:15378"/>
        <dbReference type="ChEBI" id="CHEBI:30616"/>
        <dbReference type="ChEBI" id="CHEBI:33019"/>
        <dbReference type="ChEBI" id="CHEBI:58095"/>
        <dbReference type="ChEBI" id="CHEBI:78442"/>
        <dbReference type="ChEBI" id="CHEBI:78531"/>
        <dbReference type="ChEBI" id="CHEBI:456215"/>
        <dbReference type="EC" id="6.1.1.20"/>
    </reaction>
</comment>
<dbReference type="Gene3D" id="3.30.70.380">
    <property type="entry name" value="Ferrodoxin-fold anticodon-binding domain"/>
    <property type="match status" value="1"/>
</dbReference>
<dbReference type="SUPFAM" id="SSF56037">
    <property type="entry name" value="PheT/TilS domain"/>
    <property type="match status" value="1"/>
</dbReference>
<dbReference type="Pfam" id="PF17759">
    <property type="entry name" value="tRNA_synthFbeta"/>
    <property type="match status" value="1"/>
</dbReference>
<dbReference type="InterPro" id="IPR020825">
    <property type="entry name" value="Phe-tRNA_synthase-like_B3/B4"/>
</dbReference>
<comment type="subunit">
    <text evidence="3 15">Tetramer of two alpha and two beta subunits.</text>
</comment>
<keyword evidence="7 15" id="KW-0479">Metal-binding</keyword>
<comment type="similarity">
    <text evidence="2 15">Belongs to the phenylalanyl-tRNA synthetase beta subunit family. Type 1 subfamily.</text>
</comment>
<dbReference type="InterPro" id="IPR005146">
    <property type="entry name" value="B3/B4_tRNA-bd"/>
</dbReference>
<dbReference type="InterPro" id="IPR045864">
    <property type="entry name" value="aa-tRNA-synth_II/BPL/LPL"/>
</dbReference>
<evidence type="ECO:0000313" key="21">
    <source>
        <dbReference type="Proteomes" id="UP000029507"/>
    </source>
</evidence>
<keyword evidence="11 16" id="KW-0694">RNA-binding</keyword>
<evidence type="ECO:0000256" key="4">
    <source>
        <dbReference type="ARBA" id="ARBA00022490"/>
    </source>
</evidence>
<dbReference type="NCBIfam" id="NF045760">
    <property type="entry name" value="YtpR"/>
    <property type="match status" value="1"/>
</dbReference>
<dbReference type="InterPro" id="IPR033714">
    <property type="entry name" value="tRNA_bind_bactPheRS"/>
</dbReference>
<comment type="cofactor">
    <cofactor evidence="15">
        <name>Mg(2+)</name>
        <dbReference type="ChEBI" id="CHEBI:18420"/>
    </cofactor>
    <text evidence="15">Binds 2 magnesium ions per tetramer.</text>
</comment>
<organism evidence="20 21">
    <name type="scientific">Paenibacillus stellifer</name>
    <dbReference type="NCBI Taxonomy" id="169760"/>
    <lineage>
        <taxon>Bacteria</taxon>
        <taxon>Bacillati</taxon>
        <taxon>Bacillota</taxon>
        <taxon>Bacilli</taxon>
        <taxon>Bacillales</taxon>
        <taxon>Paenibacillaceae</taxon>
        <taxon>Paenibacillus</taxon>
    </lineage>
</organism>
<dbReference type="Pfam" id="PF01588">
    <property type="entry name" value="tRNA_bind"/>
    <property type="match status" value="1"/>
</dbReference>
<dbReference type="STRING" id="169760.PSTEL_08950"/>
<dbReference type="SUPFAM" id="SSF46955">
    <property type="entry name" value="Putative DNA-binding domain"/>
    <property type="match status" value="1"/>
</dbReference>
<dbReference type="FunFam" id="3.50.40.10:FF:000001">
    <property type="entry name" value="Phenylalanine--tRNA ligase beta subunit"/>
    <property type="match status" value="1"/>
</dbReference>
<dbReference type="InterPro" id="IPR045060">
    <property type="entry name" value="Phe-tRNA-ligase_IIc_bsu"/>
</dbReference>
<keyword evidence="6 15" id="KW-0436">Ligase</keyword>
<keyword evidence="9 15" id="KW-0067">ATP-binding</keyword>
<dbReference type="SUPFAM" id="SSF54991">
    <property type="entry name" value="Anticodon-binding domain of PheRS"/>
    <property type="match status" value="1"/>
</dbReference>
<dbReference type="InterPro" id="IPR004532">
    <property type="entry name" value="Phe-tRNA-ligase_IIc_bsu_bact"/>
</dbReference>
<evidence type="ECO:0000259" key="18">
    <source>
        <dbReference type="PROSITE" id="PS51447"/>
    </source>
</evidence>
<dbReference type="Gene3D" id="3.30.56.10">
    <property type="match status" value="2"/>
</dbReference>
<evidence type="ECO:0000256" key="8">
    <source>
        <dbReference type="ARBA" id="ARBA00022741"/>
    </source>
</evidence>
<accession>A0A089LQL6</accession>
<sequence>MKVSTGWLADYISLEGIAAEELAERITDAGIEIDGVERRNKGLSGIVTGFVKSKEKHPDADKLNVCIVDAGQGEDLQIVCGAKNVAAGQKVPVALVGAKLPGLEIKKAKLRGVLSQGMICSAKELGLNDKLLPKELQEGILVLPEDTEIGQDITKVLGLNDEILEFDLTPNRSDCLSMIGAAYETSAILGRELTLPKPERDIIEITGPAADAVSVSIENEEHCKHYTARYIANVKPAPSPLWMQNRLMAAGVRPINNIVDITNYVMLEYGQPLHAFDADRLEGGTLRVRLAHEGEILTTLDGQERKLEPHMLVIADSTKAVALAGVMGGLNSEVTDATVNIVLESARFDGGTVRRTSRQLGLRSEASLRFEKEVDPHSVIPALNRAAALLSRYAGGTIHAGIVQAGTADVPNRIIKLSLDKLNSRLGTDLSLLEVKTLFARLHFSCGDAEQGLLEVCVPTRRGDVTLEVDLFEEVARLYGYDNIPTTPIEGPTTPGGLNRAQALRRGLRRLLADGGYQEVMGYSFIQPERSTLFTALTGAGHAVKLAMPMSEDRSVLRTSLIPQLLDIAEYNAKRRQSDLALFEIGSVFVTEEEQLTRQPREFQTLGLLLTGSRAAKQWNIAAEPVDFFDLKGALESVFAYLGLEREVVFEGDAPEGYHPGRSASLYLNTAAGRVKLGTLGQIHPELQRKQDLEDTYAAEIVLEPLYQAARTSIQFQELPRFPGIERDIAIVVDSEIPASRLLETIRENGGSLLQSTQIFDVYTGGKMESGKKSVAISLLYRHTEHTLTDEEASEAHGKVLEALQQTFGANLRK</sequence>
<evidence type="ECO:0000256" key="6">
    <source>
        <dbReference type="ARBA" id="ARBA00022598"/>
    </source>
</evidence>
<dbReference type="PANTHER" id="PTHR10947:SF0">
    <property type="entry name" value="PHENYLALANINE--TRNA LIGASE BETA SUBUNIT"/>
    <property type="match status" value="1"/>
</dbReference>
<dbReference type="Gene3D" id="3.50.40.10">
    <property type="entry name" value="Phenylalanyl-trna Synthetase, Chain B, domain 3"/>
    <property type="match status" value="1"/>
</dbReference>
<dbReference type="PROSITE" id="PS50886">
    <property type="entry name" value="TRBD"/>
    <property type="match status" value="1"/>
</dbReference>
<evidence type="ECO:0000313" key="20">
    <source>
        <dbReference type="EMBL" id="AIQ63202.1"/>
    </source>
</evidence>
<keyword evidence="10 15" id="KW-0460">Magnesium</keyword>
<protein>
    <recommendedName>
        <fullName evidence="15">Phenylalanine--tRNA ligase beta subunit</fullName>
        <ecNumber evidence="15">6.1.1.20</ecNumber>
    </recommendedName>
    <alternativeName>
        <fullName evidence="15">Phenylalanyl-tRNA synthetase beta subunit</fullName>
        <shortName evidence="15">PheRS</shortName>
    </alternativeName>
</protein>
<dbReference type="SMART" id="SM00896">
    <property type="entry name" value="FDX-ACB"/>
    <property type="match status" value="1"/>
</dbReference>
<dbReference type="SUPFAM" id="SSF50249">
    <property type="entry name" value="Nucleic acid-binding proteins"/>
    <property type="match status" value="1"/>
</dbReference>
<dbReference type="GO" id="GO:0005524">
    <property type="term" value="F:ATP binding"/>
    <property type="evidence" value="ECO:0007669"/>
    <property type="project" value="UniProtKB-UniRule"/>
</dbReference>
<reference evidence="20 21" key="1">
    <citation type="submission" date="2014-08" db="EMBL/GenBank/DDBJ databases">
        <title>Comparative genomics of the Paenibacillus odorifer group.</title>
        <authorList>
            <person name="den Bakker H.C."/>
            <person name="Tsai Y.-C."/>
            <person name="Martin N."/>
            <person name="Korlach J."/>
            <person name="Wiedmann M."/>
        </authorList>
    </citation>
    <scope>NUCLEOTIDE SEQUENCE [LARGE SCALE GENOMIC DNA]</scope>
    <source>
        <strain evidence="20 21">DSM 14472</strain>
    </source>
</reference>
<dbReference type="GO" id="GO:0009328">
    <property type="term" value="C:phenylalanine-tRNA ligase complex"/>
    <property type="evidence" value="ECO:0007669"/>
    <property type="project" value="TreeGrafter"/>
</dbReference>
<dbReference type="SMART" id="SM00873">
    <property type="entry name" value="B3_4"/>
    <property type="match status" value="1"/>
</dbReference>
<keyword evidence="13 15" id="KW-0030">Aminoacyl-tRNA synthetase</keyword>
<dbReference type="CDD" id="cd02796">
    <property type="entry name" value="tRNA_bind_bactPheRS"/>
    <property type="match status" value="1"/>
</dbReference>
<evidence type="ECO:0000256" key="7">
    <source>
        <dbReference type="ARBA" id="ARBA00022723"/>
    </source>
</evidence>
<feature type="binding site" evidence="15">
    <location>
        <position position="474"/>
    </location>
    <ligand>
        <name>Mg(2+)</name>
        <dbReference type="ChEBI" id="CHEBI:18420"/>
        <note>shared with alpha subunit</note>
    </ligand>
</feature>
<dbReference type="InterPro" id="IPR002547">
    <property type="entry name" value="tRNA-bd_dom"/>
</dbReference>
<dbReference type="GO" id="GO:0000049">
    <property type="term" value="F:tRNA binding"/>
    <property type="evidence" value="ECO:0007669"/>
    <property type="project" value="UniProtKB-UniRule"/>
</dbReference>
<dbReference type="PANTHER" id="PTHR10947">
    <property type="entry name" value="PHENYLALANYL-TRNA SYNTHETASE BETA CHAIN AND LEUCINE-RICH REPEAT-CONTAINING PROTEIN 47"/>
    <property type="match status" value="1"/>
</dbReference>
<dbReference type="OrthoDB" id="9805455at2"/>
<evidence type="ECO:0000256" key="11">
    <source>
        <dbReference type="ARBA" id="ARBA00022884"/>
    </source>
</evidence>
<evidence type="ECO:0000256" key="5">
    <source>
        <dbReference type="ARBA" id="ARBA00022555"/>
    </source>
</evidence>
<dbReference type="KEGG" id="pste:PSTEL_08950"/>
<comment type="subcellular location">
    <subcellularLocation>
        <location evidence="1 15">Cytoplasm</location>
    </subcellularLocation>
</comment>
<keyword evidence="21" id="KW-1185">Reference proteome</keyword>
<dbReference type="EC" id="6.1.1.20" evidence="15"/>
<gene>
    <name evidence="15" type="primary">pheT</name>
    <name evidence="20" type="ORF">PSTEL_08950</name>
</gene>
<dbReference type="GO" id="GO:0140096">
    <property type="term" value="F:catalytic activity, acting on a protein"/>
    <property type="evidence" value="ECO:0007669"/>
    <property type="project" value="UniProtKB-ARBA"/>
</dbReference>
<dbReference type="InterPro" id="IPR036690">
    <property type="entry name" value="Fdx_antiC-bd_sf"/>
</dbReference>
<dbReference type="PROSITE" id="PS51483">
    <property type="entry name" value="B5"/>
    <property type="match status" value="1"/>
</dbReference>
<dbReference type="Proteomes" id="UP000029507">
    <property type="component" value="Chromosome"/>
</dbReference>
<dbReference type="GO" id="GO:0006432">
    <property type="term" value="P:phenylalanyl-tRNA aminoacylation"/>
    <property type="evidence" value="ECO:0007669"/>
    <property type="project" value="UniProtKB-UniRule"/>
</dbReference>
<name>A0A089LQL6_9BACL</name>
<proteinExistence type="inferred from homology"/>
<feature type="domain" description="FDX-ACB" evidence="18">
    <location>
        <begin position="720"/>
        <end position="813"/>
    </location>
</feature>
<dbReference type="GO" id="GO:0016740">
    <property type="term" value="F:transferase activity"/>
    <property type="evidence" value="ECO:0007669"/>
    <property type="project" value="UniProtKB-ARBA"/>
</dbReference>
<feature type="binding site" evidence="15">
    <location>
        <position position="464"/>
    </location>
    <ligand>
        <name>Mg(2+)</name>
        <dbReference type="ChEBI" id="CHEBI:18420"/>
        <note>shared with alpha subunit</note>
    </ligand>
</feature>
<dbReference type="Pfam" id="PF03483">
    <property type="entry name" value="B3_4"/>
    <property type="match status" value="1"/>
</dbReference>
<dbReference type="HOGENOM" id="CLU_016891_0_0_9"/>